<evidence type="ECO:0000256" key="2">
    <source>
        <dbReference type="ARBA" id="ARBA00023125"/>
    </source>
</evidence>
<feature type="domain" description="HTH deoR-type" evidence="4">
    <location>
        <begin position="2"/>
        <end position="57"/>
    </location>
</feature>
<dbReference type="SUPFAM" id="SSF100950">
    <property type="entry name" value="NagB/RpiA/CoA transferase-like"/>
    <property type="match status" value="1"/>
</dbReference>
<gene>
    <name evidence="5" type="ORF">UCMB321_3399</name>
</gene>
<dbReference type="SUPFAM" id="SSF46785">
    <property type="entry name" value="Winged helix' DNA-binding domain"/>
    <property type="match status" value="1"/>
</dbReference>
<dbReference type="Pfam" id="PF08220">
    <property type="entry name" value="HTH_DeoR"/>
    <property type="match status" value="1"/>
</dbReference>
<evidence type="ECO:0000313" key="6">
    <source>
        <dbReference type="Proteomes" id="UP000031535"/>
    </source>
</evidence>
<evidence type="ECO:0000313" key="5">
    <source>
        <dbReference type="EMBL" id="KIH82944.1"/>
    </source>
</evidence>
<dbReference type="PROSITE" id="PS51000">
    <property type="entry name" value="HTH_DEOR_2"/>
    <property type="match status" value="1"/>
</dbReference>
<dbReference type="AlphaFoldDB" id="A0A0C2EAN7"/>
<dbReference type="Gene3D" id="1.10.10.10">
    <property type="entry name" value="Winged helix-like DNA-binding domain superfamily/Winged helix DNA-binding domain"/>
    <property type="match status" value="1"/>
</dbReference>
<dbReference type="PANTHER" id="PTHR30363">
    <property type="entry name" value="HTH-TYPE TRANSCRIPTIONAL REGULATOR SRLR-RELATED"/>
    <property type="match status" value="1"/>
</dbReference>
<dbReference type="GO" id="GO:0003700">
    <property type="term" value="F:DNA-binding transcription factor activity"/>
    <property type="evidence" value="ECO:0007669"/>
    <property type="project" value="InterPro"/>
</dbReference>
<dbReference type="SMART" id="SM01134">
    <property type="entry name" value="DeoRC"/>
    <property type="match status" value="1"/>
</dbReference>
<dbReference type="InterPro" id="IPR036390">
    <property type="entry name" value="WH_DNA-bd_sf"/>
</dbReference>
<dbReference type="InterPro" id="IPR037171">
    <property type="entry name" value="NagB/RpiA_transferase-like"/>
</dbReference>
<dbReference type="InterPro" id="IPR050313">
    <property type="entry name" value="Carb_Metab_HTH_regulators"/>
</dbReference>
<dbReference type="PRINTS" id="PR00037">
    <property type="entry name" value="HTHLACR"/>
</dbReference>
<keyword evidence="2" id="KW-0238">DNA-binding</keyword>
<dbReference type="InterPro" id="IPR018356">
    <property type="entry name" value="Tscrpt_reg_HTH_DeoR_CS"/>
</dbReference>
<dbReference type="PROSITE" id="PS00894">
    <property type="entry name" value="HTH_DEOR_1"/>
    <property type="match status" value="1"/>
</dbReference>
<evidence type="ECO:0000256" key="3">
    <source>
        <dbReference type="ARBA" id="ARBA00023163"/>
    </source>
</evidence>
<protein>
    <submittedName>
        <fullName evidence="5">Regulatory protein, DeoR</fullName>
    </submittedName>
</protein>
<dbReference type="GO" id="GO:0003677">
    <property type="term" value="F:DNA binding"/>
    <property type="evidence" value="ECO:0007669"/>
    <property type="project" value="UniProtKB-KW"/>
</dbReference>
<dbReference type="RefSeq" id="WP_040068926.1">
    <property type="nucleotide sequence ID" value="NZ_JXDG01000042.1"/>
</dbReference>
<proteinExistence type="predicted"/>
<dbReference type="STRING" id="226910.UCMB321_3399"/>
<dbReference type="PATRIC" id="fig|226910.6.peg.3389"/>
<accession>A0A0C2EAN7</accession>
<name>A0A0C2EAN7_9PSED</name>
<dbReference type="Proteomes" id="UP000031535">
    <property type="component" value="Unassembled WGS sequence"/>
</dbReference>
<keyword evidence="1" id="KW-0805">Transcription regulation</keyword>
<dbReference type="InterPro" id="IPR036388">
    <property type="entry name" value="WH-like_DNA-bd_sf"/>
</dbReference>
<evidence type="ECO:0000259" key="4">
    <source>
        <dbReference type="PROSITE" id="PS51000"/>
    </source>
</evidence>
<sequence>MKVATRRQAILNLVLSGTANVEELCLRFGVSEATMRRDLTALAEEGLILRTYGGAAHVGLREPEASVEERRYQHSQEKLAIARAALAHVRDNDTLLLDGGTTTCALAELLVERRGLHVITNNILALPALARLADAKITLLGGELRASSMSTFGAAAQATLEHLSADKIFLSADGVVAELGLCEASADQAFLKENMIRRAAQTFVLADATKLGRALQQHWSPLKGPWTLITDSIADESLLTPFRAHKMITIEIAGS</sequence>
<organism evidence="5 6">
    <name type="scientific">Pseudomonas batumici</name>
    <dbReference type="NCBI Taxonomy" id="226910"/>
    <lineage>
        <taxon>Bacteria</taxon>
        <taxon>Pseudomonadati</taxon>
        <taxon>Pseudomonadota</taxon>
        <taxon>Gammaproteobacteria</taxon>
        <taxon>Pseudomonadales</taxon>
        <taxon>Pseudomonadaceae</taxon>
        <taxon>Pseudomonas</taxon>
    </lineage>
</organism>
<dbReference type="OrthoDB" id="9816363at2"/>
<comment type="caution">
    <text evidence="5">The sequence shown here is derived from an EMBL/GenBank/DDBJ whole genome shotgun (WGS) entry which is preliminary data.</text>
</comment>
<dbReference type="Pfam" id="PF00455">
    <property type="entry name" value="DeoRC"/>
    <property type="match status" value="1"/>
</dbReference>
<keyword evidence="3" id="KW-0804">Transcription</keyword>
<dbReference type="SMART" id="SM00420">
    <property type="entry name" value="HTH_DEOR"/>
    <property type="match status" value="1"/>
</dbReference>
<keyword evidence="6" id="KW-1185">Reference proteome</keyword>
<dbReference type="InterPro" id="IPR014036">
    <property type="entry name" value="DeoR-like_C"/>
</dbReference>
<dbReference type="PANTHER" id="PTHR30363:SF44">
    <property type="entry name" value="AGA OPERON TRANSCRIPTIONAL REPRESSOR-RELATED"/>
    <property type="match status" value="1"/>
</dbReference>
<evidence type="ECO:0000256" key="1">
    <source>
        <dbReference type="ARBA" id="ARBA00023015"/>
    </source>
</evidence>
<dbReference type="Gene3D" id="3.40.50.1360">
    <property type="match status" value="1"/>
</dbReference>
<dbReference type="InterPro" id="IPR001034">
    <property type="entry name" value="DeoR_HTH"/>
</dbReference>
<reference evidence="5 6" key="1">
    <citation type="submission" date="2015-01" db="EMBL/GenBank/DDBJ databases">
        <title>Complete genome of Pseudomonas batumici UCM B-321 producer of the batumin antibiotic with strong antistaphilococcal and potential anticancer activity.</title>
        <authorList>
            <person name="Klochko V.V."/>
            <person name="Zelena L.B."/>
            <person name="Elena K.A."/>
            <person name="Reva O.N."/>
        </authorList>
    </citation>
    <scope>NUCLEOTIDE SEQUENCE [LARGE SCALE GENOMIC DNA]</scope>
    <source>
        <strain evidence="5 6">UCM B-321</strain>
    </source>
</reference>
<dbReference type="EMBL" id="JXDG01000042">
    <property type="protein sequence ID" value="KIH82944.1"/>
    <property type="molecule type" value="Genomic_DNA"/>
</dbReference>